<gene>
    <name evidence="2" type="ORF">BJ508DRAFT_301986</name>
</gene>
<feature type="region of interest" description="Disordered" evidence="1">
    <location>
        <begin position="139"/>
        <end position="159"/>
    </location>
</feature>
<feature type="compositionally biased region" description="Polar residues" evidence="1">
    <location>
        <begin position="146"/>
        <end position="155"/>
    </location>
</feature>
<protein>
    <submittedName>
        <fullName evidence="2">Uncharacterized protein</fullName>
    </submittedName>
</protein>
<dbReference type="Proteomes" id="UP000275078">
    <property type="component" value="Unassembled WGS sequence"/>
</dbReference>
<evidence type="ECO:0000313" key="3">
    <source>
        <dbReference type="Proteomes" id="UP000275078"/>
    </source>
</evidence>
<evidence type="ECO:0000313" key="2">
    <source>
        <dbReference type="EMBL" id="RPA86626.1"/>
    </source>
</evidence>
<accession>A0A3N4ILQ8</accession>
<dbReference type="AlphaFoldDB" id="A0A3N4ILQ8"/>
<organism evidence="2 3">
    <name type="scientific">Ascobolus immersus RN42</name>
    <dbReference type="NCBI Taxonomy" id="1160509"/>
    <lineage>
        <taxon>Eukaryota</taxon>
        <taxon>Fungi</taxon>
        <taxon>Dikarya</taxon>
        <taxon>Ascomycota</taxon>
        <taxon>Pezizomycotina</taxon>
        <taxon>Pezizomycetes</taxon>
        <taxon>Pezizales</taxon>
        <taxon>Ascobolaceae</taxon>
        <taxon>Ascobolus</taxon>
    </lineage>
</organism>
<dbReference type="EMBL" id="ML119649">
    <property type="protein sequence ID" value="RPA86626.1"/>
    <property type="molecule type" value="Genomic_DNA"/>
</dbReference>
<name>A0A3N4ILQ8_ASCIM</name>
<proteinExistence type="predicted"/>
<evidence type="ECO:0000256" key="1">
    <source>
        <dbReference type="SAM" id="MobiDB-lite"/>
    </source>
</evidence>
<reference evidence="2 3" key="1">
    <citation type="journal article" date="2018" name="Nat. Ecol. Evol.">
        <title>Pezizomycetes genomes reveal the molecular basis of ectomycorrhizal truffle lifestyle.</title>
        <authorList>
            <person name="Murat C."/>
            <person name="Payen T."/>
            <person name="Noel B."/>
            <person name="Kuo A."/>
            <person name="Morin E."/>
            <person name="Chen J."/>
            <person name="Kohler A."/>
            <person name="Krizsan K."/>
            <person name="Balestrini R."/>
            <person name="Da Silva C."/>
            <person name="Montanini B."/>
            <person name="Hainaut M."/>
            <person name="Levati E."/>
            <person name="Barry K.W."/>
            <person name="Belfiori B."/>
            <person name="Cichocki N."/>
            <person name="Clum A."/>
            <person name="Dockter R.B."/>
            <person name="Fauchery L."/>
            <person name="Guy J."/>
            <person name="Iotti M."/>
            <person name="Le Tacon F."/>
            <person name="Lindquist E.A."/>
            <person name="Lipzen A."/>
            <person name="Malagnac F."/>
            <person name="Mello A."/>
            <person name="Molinier V."/>
            <person name="Miyauchi S."/>
            <person name="Poulain J."/>
            <person name="Riccioni C."/>
            <person name="Rubini A."/>
            <person name="Sitrit Y."/>
            <person name="Splivallo R."/>
            <person name="Traeger S."/>
            <person name="Wang M."/>
            <person name="Zifcakova L."/>
            <person name="Wipf D."/>
            <person name="Zambonelli A."/>
            <person name="Paolocci F."/>
            <person name="Nowrousian M."/>
            <person name="Ottonello S."/>
            <person name="Baldrian P."/>
            <person name="Spatafora J.W."/>
            <person name="Henrissat B."/>
            <person name="Nagy L.G."/>
            <person name="Aury J.M."/>
            <person name="Wincker P."/>
            <person name="Grigoriev I.V."/>
            <person name="Bonfante P."/>
            <person name="Martin F.M."/>
        </authorList>
    </citation>
    <scope>NUCLEOTIDE SEQUENCE [LARGE SCALE GENOMIC DNA]</scope>
    <source>
        <strain evidence="2 3">RN42</strain>
    </source>
</reference>
<keyword evidence="3" id="KW-1185">Reference proteome</keyword>
<sequence>MPFRACTSEVLKNAIMGMIANSFPFHLYWPFFFGFQKTNKEQIPFVLDHRTKISTTLQTTTTDFSIMAETSEPTSSGANTTLSSSKHPANLFTEETASSPQSPYTSSAASCTVTTLASSISTTSIISIISSSALTTTATIKRPGQPGSNETTTTPPASPIDVVRAHLRARGAAVALNQEKPRTEPVGLLRSRAIVMAALAARYGGEVGGMGMGVSGGEEVKEEEKPKKE</sequence>